<keyword evidence="1" id="KW-0472">Membrane</keyword>
<dbReference type="EMBL" id="JAUSQL010000001">
    <property type="protein sequence ID" value="MDP9832361.1"/>
    <property type="molecule type" value="Genomic_DNA"/>
</dbReference>
<reference evidence="3 4" key="1">
    <citation type="submission" date="2023-07" db="EMBL/GenBank/DDBJ databases">
        <title>Sequencing the genomes of 1000 actinobacteria strains.</title>
        <authorList>
            <person name="Klenk H.-P."/>
        </authorList>
    </citation>
    <scope>NUCLEOTIDE SEQUENCE [LARGE SCALE GENOMIC DNA]</scope>
    <source>
        <strain evidence="3 4">DSM 19515</strain>
    </source>
</reference>
<feature type="transmembrane region" description="Helical" evidence="1">
    <location>
        <begin position="40"/>
        <end position="58"/>
    </location>
</feature>
<keyword evidence="1" id="KW-1133">Transmembrane helix</keyword>
<evidence type="ECO:0000259" key="2">
    <source>
        <dbReference type="Pfam" id="PF01478"/>
    </source>
</evidence>
<accession>A0ABT9PI12</accession>
<feature type="domain" description="Prepilin type IV endopeptidase peptidase" evidence="2">
    <location>
        <begin position="49"/>
        <end position="151"/>
    </location>
</feature>
<gene>
    <name evidence="3" type="ORF">J2S45_001040</name>
</gene>
<keyword evidence="1" id="KW-0812">Transmembrane</keyword>
<feature type="transmembrane region" description="Helical" evidence="1">
    <location>
        <begin position="134"/>
        <end position="153"/>
    </location>
</feature>
<protein>
    <recommendedName>
        <fullName evidence="2">Prepilin type IV endopeptidase peptidase domain-containing protein</fullName>
    </recommendedName>
</protein>
<dbReference type="InterPro" id="IPR000045">
    <property type="entry name" value="Prepilin_IV_endopep_pep"/>
</dbReference>
<evidence type="ECO:0000313" key="4">
    <source>
        <dbReference type="Proteomes" id="UP001230145"/>
    </source>
</evidence>
<evidence type="ECO:0000313" key="3">
    <source>
        <dbReference type="EMBL" id="MDP9832361.1"/>
    </source>
</evidence>
<feature type="transmembrane region" description="Helical" evidence="1">
    <location>
        <begin position="93"/>
        <end position="113"/>
    </location>
</feature>
<dbReference type="RefSeq" id="WP_296929628.1">
    <property type="nucleotide sequence ID" value="NZ_CP133407.1"/>
</dbReference>
<feature type="transmembrane region" description="Helical" evidence="1">
    <location>
        <begin position="70"/>
        <end position="87"/>
    </location>
</feature>
<name>A0ABT9PI12_9ACTO</name>
<organism evidence="3 4">
    <name type="scientific">Trueperella abortisuis</name>
    <dbReference type="NCBI Taxonomy" id="445930"/>
    <lineage>
        <taxon>Bacteria</taxon>
        <taxon>Bacillati</taxon>
        <taxon>Actinomycetota</taxon>
        <taxon>Actinomycetes</taxon>
        <taxon>Actinomycetales</taxon>
        <taxon>Actinomycetaceae</taxon>
        <taxon>Trueperella</taxon>
    </lineage>
</organism>
<comment type="caution">
    <text evidence="3">The sequence shown here is derived from an EMBL/GenBank/DDBJ whole genome shotgun (WGS) entry which is preliminary data.</text>
</comment>
<dbReference type="Proteomes" id="UP001230145">
    <property type="component" value="Unassembled WGS sequence"/>
</dbReference>
<sequence length="184" mass="19846">MHPLLYNSMTNRQAALLVCASALTSAWVAGTVWAGQPQWWLPAVFAALFYPPLAINAVIDARHHVLLKNWTHLAGLIAVLAFMAAGAPWPNLLIGAAIALPMLAVSIFTRGRLMGMGDARLIAVASLWNSIWDPRGALVMVCVSFALHVFYVLGRSLVAHVTLRSRHALGPWLVAGSFLAFTLA</sequence>
<evidence type="ECO:0000256" key="1">
    <source>
        <dbReference type="SAM" id="Phobius"/>
    </source>
</evidence>
<dbReference type="Pfam" id="PF01478">
    <property type="entry name" value="Peptidase_A24"/>
    <property type="match status" value="1"/>
</dbReference>
<keyword evidence="4" id="KW-1185">Reference proteome</keyword>
<proteinExistence type="predicted"/>